<sequence>MVVPDAWFGGLCTRWEATVASDGEAKRRQKWRALLGHEREEKAREREAQGRNETGGATSWFWTRVQTRWGYPGSATTTRHHAARGGQPAKKMMA</sequence>
<organism evidence="2 3">
    <name type="scientific">Eleusine coracana subsp. coracana</name>
    <dbReference type="NCBI Taxonomy" id="191504"/>
    <lineage>
        <taxon>Eukaryota</taxon>
        <taxon>Viridiplantae</taxon>
        <taxon>Streptophyta</taxon>
        <taxon>Embryophyta</taxon>
        <taxon>Tracheophyta</taxon>
        <taxon>Spermatophyta</taxon>
        <taxon>Magnoliopsida</taxon>
        <taxon>Liliopsida</taxon>
        <taxon>Poales</taxon>
        <taxon>Poaceae</taxon>
        <taxon>PACMAD clade</taxon>
        <taxon>Chloridoideae</taxon>
        <taxon>Cynodonteae</taxon>
        <taxon>Eleusininae</taxon>
        <taxon>Eleusine</taxon>
    </lineage>
</organism>
<dbReference type="Proteomes" id="UP001054889">
    <property type="component" value="Unassembled WGS sequence"/>
</dbReference>
<comment type="caution">
    <text evidence="2">The sequence shown here is derived from an EMBL/GenBank/DDBJ whole genome shotgun (WGS) entry which is preliminary data.</text>
</comment>
<evidence type="ECO:0000313" key="2">
    <source>
        <dbReference type="EMBL" id="GJN10046.1"/>
    </source>
</evidence>
<gene>
    <name evidence="2" type="primary">ga28105</name>
    <name evidence="2" type="ORF">PR202_ga28105</name>
</gene>
<protein>
    <submittedName>
        <fullName evidence="2">Uncharacterized protein</fullName>
    </submittedName>
</protein>
<feature type="compositionally biased region" description="Basic and acidic residues" evidence="1">
    <location>
        <begin position="39"/>
        <end position="50"/>
    </location>
</feature>
<evidence type="ECO:0000256" key="1">
    <source>
        <dbReference type="SAM" id="MobiDB-lite"/>
    </source>
</evidence>
<proteinExistence type="predicted"/>
<accession>A0AAV5DIK5</accession>
<feature type="region of interest" description="Disordered" evidence="1">
    <location>
        <begin position="72"/>
        <end position="94"/>
    </location>
</feature>
<evidence type="ECO:0000313" key="3">
    <source>
        <dbReference type="Proteomes" id="UP001054889"/>
    </source>
</evidence>
<dbReference type="EMBL" id="BQKI01000017">
    <property type="protein sequence ID" value="GJN10046.1"/>
    <property type="molecule type" value="Genomic_DNA"/>
</dbReference>
<reference evidence="2" key="2">
    <citation type="submission" date="2021-12" db="EMBL/GenBank/DDBJ databases">
        <title>Resequencing data analysis of finger millet.</title>
        <authorList>
            <person name="Hatakeyama M."/>
            <person name="Aluri S."/>
            <person name="Balachadran M.T."/>
            <person name="Sivarajan S.R."/>
            <person name="Poveda L."/>
            <person name="Shimizu-Inatsugi R."/>
            <person name="Schlapbach R."/>
            <person name="Sreeman S.M."/>
            <person name="Shimizu K.K."/>
        </authorList>
    </citation>
    <scope>NUCLEOTIDE SEQUENCE</scope>
</reference>
<reference evidence="2" key="1">
    <citation type="journal article" date="2018" name="DNA Res.">
        <title>Multiple hybrid de novo genome assembly of finger millet, an orphan allotetraploid crop.</title>
        <authorList>
            <person name="Hatakeyama M."/>
            <person name="Aluri S."/>
            <person name="Balachadran M.T."/>
            <person name="Sivarajan S.R."/>
            <person name="Patrignani A."/>
            <person name="Gruter S."/>
            <person name="Poveda L."/>
            <person name="Shimizu-Inatsugi R."/>
            <person name="Baeten J."/>
            <person name="Francoijs K.J."/>
            <person name="Nataraja K.N."/>
            <person name="Reddy Y.A.N."/>
            <person name="Phadnis S."/>
            <person name="Ravikumar R.L."/>
            <person name="Schlapbach R."/>
            <person name="Sreeman S.M."/>
            <person name="Shimizu K.K."/>
        </authorList>
    </citation>
    <scope>NUCLEOTIDE SEQUENCE</scope>
</reference>
<keyword evidence="3" id="KW-1185">Reference proteome</keyword>
<dbReference type="AlphaFoldDB" id="A0AAV5DIK5"/>
<feature type="region of interest" description="Disordered" evidence="1">
    <location>
        <begin position="39"/>
        <end position="59"/>
    </location>
</feature>
<name>A0AAV5DIK5_ELECO</name>